<feature type="compositionally biased region" description="Polar residues" evidence="3">
    <location>
        <begin position="351"/>
        <end position="365"/>
    </location>
</feature>
<dbReference type="Pfam" id="PF13181">
    <property type="entry name" value="TPR_8"/>
    <property type="match status" value="1"/>
</dbReference>
<proteinExistence type="predicted"/>
<dbReference type="Proteomes" id="UP000704712">
    <property type="component" value="Unassembled WGS sequence"/>
</dbReference>
<feature type="compositionally biased region" description="Polar residues" evidence="3">
    <location>
        <begin position="998"/>
        <end position="1008"/>
    </location>
</feature>
<evidence type="ECO:0000313" key="5">
    <source>
        <dbReference type="Proteomes" id="UP000704712"/>
    </source>
</evidence>
<feature type="compositionally biased region" description="Basic residues" evidence="3">
    <location>
        <begin position="412"/>
        <end position="423"/>
    </location>
</feature>
<dbReference type="InterPro" id="IPR011990">
    <property type="entry name" value="TPR-like_helical_dom_sf"/>
</dbReference>
<evidence type="ECO:0000256" key="3">
    <source>
        <dbReference type="SAM" id="MobiDB-lite"/>
    </source>
</evidence>
<keyword evidence="2" id="KW-0802">TPR repeat</keyword>
<gene>
    <name evidence="4" type="ORF">GN958_ATG05759</name>
</gene>
<keyword evidence="1" id="KW-0677">Repeat</keyword>
<protein>
    <submittedName>
        <fullName evidence="4">Tetratricopeptide repeat</fullName>
    </submittedName>
</protein>
<dbReference type="Pfam" id="PF13374">
    <property type="entry name" value="TPR_10"/>
    <property type="match status" value="1"/>
</dbReference>
<dbReference type="SMART" id="SM00028">
    <property type="entry name" value="TPR"/>
    <property type="match status" value="4"/>
</dbReference>
<reference evidence="4" key="1">
    <citation type="submission" date="2020-03" db="EMBL/GenBank/DDBJ databases">
        <title>Hybrid Assembly of Korean Phytophthora infestans isolates.</title>
        <authorList>
            <person name="Prokchorchik M."/>
            <person name="Lee Y."/>
            <person name="Seo J."/>
            <person name="Cho J.-H."/>
            <person name="Park Y.-E."/>
            <person name="Jang D.-C."/>
            <person name="Im J.-S."/>
            <person name="Choi J.-G."/>
            <person name="Park H.-J."/>
            <person name="Lee G.-B."/>
            <person name="Lee Y.-G."/>
            <person name="Hong S.-Y."/>
            <person name="Cho K."/>
            <person name="Sohn K.H."/>
        </authorList>
    </citation>
    <scope>NUCLEOTIDE SEQUENCE</scope>
    <source>
        <strain evidence="4">KR_2_A2</strain>
    </source>
</reference>
<evidence type="ECO:0000313" key="4">
    <source>
        <dbReference type="EMBL" id="KAF4145052.1"/>
    </source>
</evidence>
<evidence type="ECO:0000256" key="2">
    <source>
        <dbReference type="ARBA" id="ARBA00022803"/>
    </source>
</evidence>
<dbReference type="EMBL" id="JAACNO010000765">
    <property type="protein sequence ID" value="KAF4145052.1"/>
    <property type="molecule type" value="Genomic_DNA"/>
</dbReference>
<feature type="compositionally biased region" description="Low complexity" evidence="3">
    <location>
        <begin position="480"/>
        <end position="491"/>
    </location>
</feature>
<accession>A0A8S9V0V1</accession>
<dbReference type="Gene3D" id="1.25.40.10">
    <property type="entry name" value="Tetratricopeptide repeat domain"/>
    <property type="match status" value="1"/>
</dbReference>
<feature type="compositionally biased region" description="Polar residues" evidence="3">
    <location>
        <begin position="938"/>
        <end position="953"/>
    </location>
</feature>
<dbReference type="PANTHER" id="PTHR45641:SF19">
    <property type="entry name" value="NEPHROCYSTIN-3"/>
    <property type="match status" value="1"/>
</dbReference>
<dbReference type="SUPFAM" id="SSF48452">
    <property type="entry name" value="TPR-like"/>
    <property type="match status" value="1"/>
</dbReference>
<feature type="region of interest" description="Disordered" evidence="3">
    <location>
        <begin position="617"/>
        <end position="640"/>
    </location>
</feature>
<feature type="region of interest" description="Disordered" evidence="3">
    <location>
        <begin position="269"/>
        <end position="314"/>
    </location>
</feature>
<comment type="caution">
    <text evidence="4">The sequence shown here is derived from an EMBL/GenBank/DDBJ whole genome shotgun (WGS) entry which is preliminary data.</text>
</comment>
<dbReference type="AlphaFoldDB" id="A0A8S9V0V1"/>
<sequence>MHDKALRDAREEQQQLEALHRLDEECVHQQRAGDYLKAFDCMERALVLRRHFFGIESEEVVQACRALAEMCNLLAMSFLQQDNYPVTVDLLKKAEVLTQRHHPVERATTLNNFACYYRRLGKLHSAMTSLKHALDVEKKLKNVRNAADTQLNMCAVLSQLGKHQEALGHAQDALITLQEGFIHGKHDASADNSAGDSSSARLDRISVMCIAYHNIGVEQEFLKDYSESAASYKKGISLAEQYLGADHSITTTIRNSYLAAKRVLATKGKVKTSASNRDPKSPIAGARLLSSPRSDSLRMPSPLAKGKDLHNGFPTPRSIITDALSRAPLLALPPLELQSPPTGCASKTKKSTVSLPSEVKSTLSPTDPFFSPRFRFDSDTAQQKPLKSVTKPPSAAPTKKNKVGVRTSSSHSGRRKSSVKKPPSRTETSRSDRKKSVDERIKTASTPRATEEDTNAKGIISNCPIDGASGEVGDSSITQDSSEASVADEASGVIQDNSNLRAPSVSIAVTTEAHGHFTADKISSVDHVVDRTVPPSQADCSDDTNRDIADTVLGEDDGEFSKVSTGSIEKITEADLRSSTIDVSPEDINTVVEKQHDAIEDIASGERPDTGIVNNDDSTGSGNGAVNASQNHETLQTNTSEDLVNDKLTVAPDHSEEFCDTAGGEQSHQFIEDDRRDANAEVSVDLSDQGVDEEAMHAGSPADEPIATLEDGNLHCSEETSDDEHPQIYDSEVQGETESTLADEIPGTHNLIEEAWETNPEATTISHAGGEADELSVLSDDQPLLFKSGVGGVDSVTEDGLDVISVNDTDTNEAAVYVLHVEPPSKDHYALIAEDQMNSGFEAQEHFPDQEAKEPQSFDDADEVAATATYQEAHERHLTSDDHLLREEIHPTIETYDAGGYNDENDAQTAVETLENASEGNELGATSAEHQPLGQEFVNPSEQVSDSSYQQQGFDDMEIPRASQAQDAPVTWQEEQQVCVDYDDSVPTGEASDLPTDIDTSASAVDSE</sequence>
<feature type="compositionally biased region" description="Basic and acidic residues" evidence="3">
    <location>
        <begin position="427"/>
        <end position="442"/>
    </location>
</feature>
<feature type="compositionally biased region" description="Low complexity" evidence="3">
    <location>
        <begin position="287"/>
        <end position="303"/>
    </location>
</feature>
<feature type="region of interest" description="Disordered" evidence="3">
    <location>
        <begin position="933"/>
        <end position="1008"/>
    </location>
</feature>
<name>A0A8S9V0V1_PHYIN</name>
<evidence type="ECO:0000256" key="1">
    <source>
        <dbReference type="ARBA" id="ARBA00022737"/>
    </source>
</evidence>
<organism evidence="4 5">
    <name type="scientific">Phytophthora infestans</name>
    <name type="common">Potato late blight agent</name>
    <name type="synonym">Botrytis infestans</name>
    <dbReference type="NCBI Taxonomy" id="4787"/>
    <lineage>
        <taxon>Eukaryota</taxon>
        <taxon>Sar</taxon>
        <taxon>Stramenopiles</taxon>
        <taxon>Oomycota</taxon>
        <taxon>Peronosporomycetes</taxon>
        <taxon>Peronosporales</taxon>
        <taxon>Peronosporaceae</taxon>
        <taxon>Phytophthora</taxon>
    </lineage>
</organism>
<dbReference type="InterPro" id="IPR019734">
    <property type="entry name" value="TPR_rpt"/>
</dbReference>
<dbReference type="PANTHER" id="PTHR45641">
    <property type="entry name" value="TETRATRICOPEPTIDE REPEAT PROTEIN (AFU_ORTHOLOGUE AFUA_6G03870)"/>
    <property type="match status" value="1"/>
</dbReference>
<feature type="region of interest" description="Disordered" evidence="3">
    <location>
        <begin position="334"/>
        <end position="491"/>
    </location>
</feature>